<dbReference type="AlphaFoldDB" id="A0A158SWN6"/>
<feature type="chain" id="PRO_5007632561" evidence="1">
    <location>
        <begin position="18"/>
        <end position="129"/>
    </location>
</feature>
<dbReference type="EMBL" id="JMQP01000002">
    <property type="protein sequence ID" value="KIS35280.1"/>
    <property type="molecule type" value="Genomic_DNA"/>
</dbReference>
<evidence type="ECO:0000313" key="4">
    <source>
        <dbReference type="Proteomes" id="UP000050700"/>
    </source>
</evidence>
<dbReference type="EMBL" id="MZKM01000052">
    <property type="protein sequence ID" value="PRL88897.1"/>
    <property type="molecule type" value="Genomic_DNA"/>
</dbReference>
<comment type="caution">
    <text evidence="2">The sequence shown here is derived from an EMBL/GenBank/DDBJ whole genome shotgun (WGS) entry which is preliminary data.</text>
</comment>
<keyword evidence="1" id="KW-0732">Signal</keyword>
<accession>A0A158SWN6</accession>
<feature type="signal peptide" evidence="1">
    <location>
        <begin position="1"/>
        <end position="17"/>
    </location>
</feature>
<evidence type="ECO:0000313" key="2">
    <source>
        <dbReference type="EMBL" id="KIS35280.1"/>
    </source>
</evidence>
<evidence type="ECO:0000256" key="1">
    <source>
        <dbReference type="SAM" id="SignalP"/>
    </source>
</evidence>
<organism evidence="2 4">
    <name type="scientific">Haemophilus influenzae</name>
    <dbReference type="NCBI Taxonomy" id="727"/>
    <lineage>
        <taxon>Bacteria</taxon>
        <taxon>Pseudomonadati</taxon>
        <taxon>Pseudomonadota</taxon>
        <taxon>Gammaproteobacteria</taxon>
        <taxon>Pasteurellales</taxon>
        <taxon>Pasteurellaceae</taxon>
        <taxon>Haemophilus</taxon>
    </lineage>
</organism>
<evidence type="ECO:0000313" key="5">
    <source>
        <dbReference type="Proteomes" id="UP000238666"/>
    </source>
</evidence>
<sequence>MKKLIALFALLPFVSHAAILPNAAIAEFDEFERVEDVSLMHRELTVHTTHESLSKQLGKYYAFGACEIAGLSDEWRDVQFNRIRVENLSGNQGVKWQISRKECKKIMGGDYSDVQIEKGYLGRERFRQF</sequence>
<reference evidence="3 5" key="2">
    <citation type="submission" date="2017-02" db="EMBL/GenBank/DDBJ databases">
        <title>Haemophilus influenzae in COPD genome sequencing project.</title>
        <authorList>
            <person name="Murphy T.F."/>
            <person name="Kong Y."/>
            <person name="Nadendla S."/>
            <person name="Tettelin H."/>
            <person name="Pettigrew M."/>
        </authorList>
    </citation>
    <scope>NUCLEOTIDE SEQUENCE [LARGE SCALE GENOMIC DNA]</scope>
    <source>
        <strain evidence="3 5">19P94H1</strain>
    </source>
</reference>
<evidence type="ECO:0000313" key="3">
    <source>
        <dbReference type="EMBL" id="PRL88897.1"/>
    </source>
</evidence>
<protein>
    <submittedName>
        <fullName evidence="2">Uncharacterized protein</fullName>
    </submittedName>
</protein>
<dbReference type="RefSeq" id="WP_005672606.1">
    <property type="nucleotide sequence ID" value="NZ_AP018766.1"/>
</dbReference>
<dbReference type="PATRIC" id="fig|727.582.peg.809"/>
<gene>
    <name evidence="3" type="ORF">BV022_01486</name>
    <name evidence="2" type="ORF">NTHI1209_00884</name>
</gene>
<proteinExistence type="predicted"/>
<name>A0A158SWN6_HAEIF</name>
<dbReference type="Proteomes" id="UP000050700">
    <property type="component" value="Unassembled WGS sequence"/>
</dbReference>
<reference evidence="2 4" key="1">
    <citation type="submission" date="2014-05" db="EMBL/GenBank/DDBJ databases">
        <title>Methylome analysis of the phasevarions of Haemophilus influenzae.</title>
        <authorList>
            <person name="Atack J.M."/>
            <person name="Fox K.L."/>
            <person name="Power P.M."/>
            <person name="Clark T."/>
            <person name="Jurcisek J."/>
            <person name="Korlach J."/>
            <person name="Bakaletz L.O."/>
            <person name="Jennings M.P."/>
        </authorList>
    </citation>
    <scope>NUCLEOTIDE SEQUENCE [LARGE SCALE GENOMIC DNA]</scope>
    <source>
        <strain evidence="2 4">1209</strain>
    </source>
</reference>